<dbReference type="SUPFAM" id="SSF141571">
    <property type="entry name" value="Pentapeptide repeat-like"/>
    <property type="match status" value="1"/>
</dbReference>
<dbReference type="InterPro" id="IPR001646">
    <property type="entry name" value="5peptide_repeat"/>
</dbReference>
<keyword evidence="2" id="KW-0472">Membrane</keyword>
<keyword evidence="2" id="KW-1133">Transmembrane helix</keyword>
<comment type="caution">
    <text evidence="3">The sequence shown here is derived from an EMBL/GenBank/DDBJ whole genome shotgun (WGS) entry which is preliminary data.</text>
</comment>
<feature type="transmembrane region" description="Helical" evidence="2">
    <location>
        <begin position="20"/>
        <end position="40"/>
    </location>
</feature>
<name>A0ABU5UGM9_9CYAN</name>
<evidence type="ECO:0000256" key="1">
    <source>
        <dbReference type="ARBA" id="ARBA00022737"/>
    </source>
</evidence>
<dbReference type="PANTHER" id="PTHR47485:SF1">
    <property type="entry name" value="THYLAKOID LUMENAL 17.4 KDA PROTEIN, CHLOROPLASTIC"/>
    <property type="match status" value="1"/>
</dbReference>
<dbReference type="RefSeq" id="WP_323196465.1">
    <property type="nucleotide sequence ID" value="NZ_JAYGHG010000019.1"/>
</dbReference>
<dbReference type="Proteomes" id="UP001302120">
    <property type="component" value="Unassembled WGS sequence"/>
</dbReference>
<organism evidence="3 4">
    <name type="scientific">Nodularia harveyana UHCC-0300</name>
    <dbReference type="NCBI Taxonomy" id="2974287"/>
    <lineage>
        <taxon>Bacteria</taxon>
        <taxon>Bacillati</taxon>
        <taxon>Cyanobacteriota</taxon>
        <taxon>Cyanophyceae</taxon>
        <taxon>Nostocales</taxon>
        <taxon>Nodulariaceae</taxon>
        <taxon>Nodularia</taxon>
    </lineage>
</organism>
<dbReference type="Pfam" id="PF00805">
    <property type="entry name" value="Pentapeptide"/>
    <property type="match status" value="3"/>
</dbReference>
<dbReference type="PANTHER" id="PTHR47485">
    <property type="entry name" value="THYLAKOID LUMENAL 17.4 KDA PROTEIN, CHLOROPLASTIC"/>
    <property type="match status" value="1"/>
</dbReference>
<evidence type="ECO:0000313" key="4">
    <source>
        <dbReference type="Proteomes" id="UP001302120"/>
    </source>
</evidence>
<protein>
    <submittedName>
        <fullName evidence="3">Pentapeptide repeat-containing protein</fullName>
    </submittedName>
</protein>
<accession>A0ABU5UGM9</accession>
<keyword evidence="4" id="KW-1185">Reference proteome</keyword>
<keyword evidence="2" id="KW-0812">Transmembrane</keyword>
<evidence type="ECO:0000256" key="2">
    <source>
        <dbReference type="SAM" id="Phobius"/>
    </source>
</evidence>
<evidence type="ECO:0000313" key="3">
    <source>
        <dbReference type="EMBL" id="MEA5582141.1"/>
    </source>
</evidence>
<dbReference type="Gene3D" id="2.160.20.80">
    <property type="entry name" value="E3 ubiquitin-protein ligase SopA"/>
    <property type="match status" value="2"/>
</dbReference>
<proteinExistence type="predicted"/>
<dbReference type="EMBL" id="JAYGHG010000019">
    <property type="protein sequence ID" value="MEA5582141.1"/>
    <property type="molecule type" value="Genomic_DNA"/>
</dbReference>
<reference evidence="3 4" key="1">
    <citation type="submission" date="2023-12" db="EMBL/GenBank/DDBJ databases">
        <title>Baltic Sea Cyanobacteria.</title>
        <authorList>
            <person name="Delbaje E."/>
            <person name="Fewer D.P."/>
            <person name="Shishido T.K."/>
        </authorList>
    </citation>
    <scope>NUCLEOTIDE SEQUENCE [LARGE SCALE GENOMIC DNA]</scope>
    <source>
        <strain evidence="3 4">UHCC-0300</strain>
    </source>
</reference>
<sequence length="400" mass="46658">MTKYQEFFLNKITFLDKKRVWIYSSLGFIFFVWLGFFLSYEEPRIDNFYKLDSDSKILQDMRKRFKEARSIPDPLKREFKLHQDSKELDILFYDYKNFYNIYRRNAQPLPDYPENKFSILMWRQWWFQDVSSDKRLEIFRNGFFFVLQQGFIFTGIFTLVKYLKDEPTRRKQEQYQSWQMIHMANGQKGSSARLQAIEDLNKNGLSLQGLPVENADLEGINLEKANLKFANFRLANLSNAILIKANLSGAIFRGTQLVNAKLHEAKVSGTDLRGANLSMAEFQRCTFTSTTLADSNISGTDFSDAQFDNTHFSNSYLIQANFSKTILFRVTFCQANLLKANFTGAIFKEVDLTDSILWETNLCDADLFNVKGLTFDQIKSAIGNTKTKLPENIKRPENWI</sequence>
<keyword evidence="1" id="KW-0677">Repeat</keyword>
<gene>
    <name evidence="3" type="ORF">VB620_12415</name>
</gene>